<name>A0ABU1UZ78_9GAMM</name>
<dbReference type="InterPro" id="IPR007848">
    <property type="entry name" value="Small_mtfrase_dom"/>
</dbReference>
<feature type="binding site" evidence="5">
    <location>
        <position position="175"/>
    </location>
    <ligand>
        <name>S-adenosyl-L-methionine</name>
        <dbReference type="ChEBI" id="CHEBI:59789"/>
    </ligand>
</feature>
<comment type="similarity">
    <text evidence="5">Belongs to the protein N5-glutamine methyltransferase family. PrmC subfamily.</text>
</comment>
<feature type="binding site" evidence="5">
    <location>
        <position position="147"/>
    </location>
    <ligand>
        <name>S-adenosyl-L-methionine</name>
        <dbReference type="ChEBI" id="CHEBI:59789"/>
    </ligand>
</feature>
<dbReference type="EMBL" id="JAVDVX010000004">
    <property type="protein sequence ID" value="MDR7090507.1"/>
    <property type="molecule type" value="Genomic_DNA"/>
</dbReference>
<dbReference type="PANTHER" id="PTHR18895">
    <property type="entry name" value="HEMK METHYLTRANSFERASE"/>
    <property type="match status" value="1"/>
</dbReference>
<protein>
    <recommendedName>
        <fullName evidence="5">Release factor glutamine methyltransferase</fullName>
        <shortName evidence="5">RF MTase</shortName>
        <ecNumber evidence="5">2.1.1.297</ecNumber>
    </recommendedName>
    <alternativeName>
        <fullName evidence="5">N5-glutamine methyltransferase PrmC</fullName>
    </alternativeName>
    <alternativeName>
        <fullName evidence="5">Protein-(glutamine-N5) MTase PrmC</fullName>
    </alternativeName>
    <alternativeName>
        <fullName evidence="5">Protein-glutamine N-methyltransferase PrmC</fullName>
    </alternativeName>
</protein>
<evidence type="ECO:0000256" key="5">
    <source>
        <dbReference type="HAMAP-Rule" id="MF_02126"/>
    </source>
</evidence>
<evidence type="ECO:0000256" key="3">
    <source>
        <dbReference type="ARBA" id="ARBA00022691"/>
    </source>
</evidence>
<feature type="binding site" evidence="5">
    <location>
        <position position="190"/>
    </location>
    <ligand>
        <name>S-adenosyl-L-methionine</name>
        <dbReference type="ChEBI" id="CHEBI:59789"/>
    </ligand>
</feature>
<keyword evidence="1 5" id="KW-0489">Methyltransferase</keyword>
<dbReference type="GO" id="GO:0032259">
    <property type="term" value="P:methylation"/>
    <property type="evidence" value="ECO:0007669"/>
    <property type="project" value="UniProtKB-KW"/>
</dbReference>
<dbReference type="EC" id="2.1.1.297" evidence="5"/>
<keyword evidence="2 5" id="KW-0808">Transferase</keyword>
<feature type="domain" description="Methyltransferase small" evidence="6">
    <location>
        <begin position="112"/>
        <end position="198"/>
    </location>
</feature>
<dbReference type="PANTHER" id="PTHR18895:SF74">
    <property type="entry name" value="MTRF1L RELEASE FACTOR GLUTAMINE METHYLTRANSFERASE"/>
    <property type="match status" value="1"/>
</dbReference>
<dbReference type="InterPro" id="IPR002052">
    <property type="entry name" value="DNA_methylase_N6_adenine_CS"/>
</dbReference>
<dbReference type="RefSeq" id="WP_310072879.1">
    <property type="nucleotide sequence ID" value="NZ_JAVDVX010000004.1"/>
</dbReference>
<organism evidence="8 9">
    <name type="scientific">Cellvibrio fibrivorans</name>
    <dbReference type="NCBI Taxonomy" id="126350"/>
    <lineage>
        <taxon>Bacteria</taxon>
        <taxon>Pseudomonadati</taxon>
        <taxon>Pseudomonadota</taxon>
        <taxon>Gammaproteobacteria</taxon>
        <taxon>Cellvibrionales</taxon>
        <taxon>Cellvibrionaceae</taxon>
        <taxon>Cellvibrio</taxon>
    </lineage>
</organism>
<keyword evidence="3 5" id="KW-0949">S-adenosyl-L-methionine</keyword>
<evidence type="ECO:0000259" key="6">
    <source>
        <dbReference type="Pfam" id="PF05175"/>
    </source>
</evidence>
<dbReference type="CDD" id="cd02440">
    <property type="entry name" value="AdoMet_MTases"/>
    <property type="match status" value="1"/>
</dbReference>
<comment type="caution">
    <text evidence="8">The sequence shown here is derived from an EMBL/GenBank/DDBJ whole genome shotgun (WGS) entry which is preliminary data.</text>
</comment>
<feature type="domain" description="Release factor glutamine methyltransferase N-terminal" evidence="7">
    <location>
        <begin position="13"/>
        <end position="76"/>
    </location>
</feature>
<dbReference type="PROSITE" id="PS00092">
    <property type="entry name" value="N6_MTASE"/>
    <property type="match status" value="1"/>
</dbReference>
<dbReference type="HAMAP" id="MF_02126">
    <property type="entry name" value="RF_methyltr_PrmC"/>
    <property type="match status" value="1"/>
</dbReference>
<dbReference type="GO" id="GO:0102559">
    <property type="term" value="F:peptide chain release factor N(5)-glutamine methyltransferase activity"/>
    <property type="evidence" value="ECO:0007669"/>
    <property type="project" value="UniProtKB-EC"/>
</dbReference>
<dbReference type="Proteomes" id="UP001253595">
    <property type="component" value="Unassembled WGS sequence"/>
</dbReference>
<dbReference type="Pfam" id="PF05175">
    <property type="entry name" value="MTS"/>
    <property type="match status" value="1"/>
</dbReference>
<evidence type="ECO:0000313" key="9">
    <source>
        <dbReference type="Proteomes" id="UP001253595"/>
    </source>
</evidence>
<sequence length="286" mass="32072">MNTLSIAQCLQLAHELESLSDSARLDIELILCHVLQKNRTYLFTWPDKTLSPEQAEMFQIFFNRRKSGEPIAHILGKREFWSLPLAVNNSTLIPRPDTELLVEIVLELFAGDVPQQTRSCLDLGAGTGAIVLAIASEKPDWQLVGVDKSADAVALAEQNRDQLHFSHVQIKQSDWFSAITAQQFDVIVSNPPYIDPQDPHLEQGDVRFEPRSALIADNKGLADIELIIQQSWNYLCEQAWLLLEHGYDQGQAVRELFAARGFVQVETRTDLGGNERVTLGRKGESA</sequence>
<comment type="catalytic activity">
    <reaction evidence="4 5">
        <text>L-glutaminyl-[peptide chain release factor] + S-adenosyl-L-methionine = N(5)-methyl-L-glutaminyl-[peptide chain release factor] + S-adenosyl-L-homocysteine + H(+)</text>
        <dbReference type="Rhea" id="RHEA:42896"/>
        <dbReference type="Rhea" id="RHEA-COMP:10271"/>
        <dbReference type="Rhea" id="RHEA-COMP:10272"/>
        <dbReference type="ChEBI" id="CHEBI:15378"/>
        <dbReference type="ChEBI" id="CHEBI:30011"/>
        <dbReference type="ChEBI" id="CHEBI:57856"/>
        <dbReference type="ChEBI" id="CHEBI:59789"/>
        <dbReference type="ChEBI" id="CHEBI:61891"/>
        <dbReference type="EC" id="2.1.1.297"/>
    </reaction>
</comment>
<feature type="binding site" evidence="5">
    <location>
        <begin position="124"/>
        <end position="128"/>
    </location>
    <ligand>
        <name>S-adenosyl-L-methionine</name>
        <dbReference type="ChEBI" id="CHEBI:59789"/>
    </ligand>
</feature>
<dbReference type="NCBIfam" id="TIGR00536">
    <property type="entry name" value="hemK_fam"/>
    <property type="match status" value="1"/>
</dbReference>
<dbReference type="Pfam" id="PF17827">
    <property type="entry name" value="PrmC_N"/>
    <property type="match status" value="1"/>
</dbReference>
<proteinExistence type="inferred from homology"/>
<gene>
    <name evidence="5" type="primary">prmC</name>
    <name evidence="8" type="ORF">J2X05_002531</name>
</gene>
<evidence type="ECO:0000256" key="4">
    <source>
        <dbReference type="ARBA" id="ARBA00048391"/>
    </source>
</evidence>
<dbReference type="NCBIfam" id="TIGR03534">
    <property type="entry name" value="RF_mod_PrmC"/>
    <property type="match status" value="1"/>
</dbReference>
<evidence type="ECO:0000256" key="2">
    <source>
        <dbReference type="ARBA" id="ARBA00022679"/>
    </source>
</evidence>
<dbReference type="InterPro" id="IPR050320">
    <property type="entry name" value="N5-glutamine_MTase"/>
</dbReference>
<dbReference type="InterPro" id="IPR029063">
    <property type="entry name" value="SAM-dependent_MTases_sf"/>
</dbReference>
<dbReference type="Gene3D" id="1.10.8.10">
    <property type="entry name" value="DNA helicase RuvA subunit, C-terminal domain"/>
    <property type="match status" value="1"/>
</dbReference>
<comment type="function">
    <text evidence="5">Methylates the class 1 translation termination release factors RF1/PrfA and RF2/PrfB on the glutamine residue of the universally conserved GGQ motif.</text>
</comment>
<feature type="binding site" evidence="5">
    <location>
        <begin position="190"/>
        <end position="193"/>
    </location>
    <ligand>
        <name>substrate</name>
    </ligand>
</feature>
<dbReference type="Gene3D" id="3.40.50.150">
    <property type="entry name" value="Vaccinia Virus protein VP39"/>
    <property type="match status" value="1"/>
</dbReference>
<dbReference type="InterPro" id="IPR040758">
    <property type="entry name" value="PrmC_N"/>
</dbReference>
<accession>A0ABU1UZ78</accession>
<evidence type="ECO:0000313" key="8">
    <source>
        <dbReference type="EMBL" id="MDR7090507.1"/>
    </source>
</evidence>
<dbReference type="InterPro" id="IPR019874">
    <property type="entry name" value="RF_methyltr_PrmC"/>
</dbReference>
<dbReference type="SUPFAM" id="SSF53335">
    <property type="entry name" value="S-adenosyl-L-methionine-dependent methyltransferases"/>
    <property type="match status" value="1"/>
</dbReference>
<keyword evidence="9" id="KW-1185">Reference proteome</keyword>
<dbReference type="InterPro" id="IPR004556">
    <property type="entry name" value="HemK-like"/>
</dbReference>
<evidence type="ECO:0000259" key="7">
    <source>
        <dbReference type="Pfam" id="PF17827"/>
    </source>
</evidence>
<evidence type="ECO:0000256" key="1">
    <source>
        <dbReference type="ARBA" id="ARBA00022603"/>
    </source>
</evidence>
<reference evidence="8 9" key="1">
    <citation type="submission" date="2023-07" db="EMBL/GenBank/DDBJ databases">
        <title>Sorghum-associated microbial communities from plants grown in Nebraska, USA.</title>
        <authorList>
            <person name="Schachtman D."/>
        </authorList>
    </citation>
    <scope>NUCLEOTIDE SEQUENCE [LARGE SCALE GENOMIC DNA]</scope>
    <source>
        <strain evidence="8 9">BE190</strain>
    </source>
</reference>